<evidence type="ECO:0000313" key="3">
    <source>
        <dbReference type="Proteomes" id="UP000761411"/>
    </source>
</evidence>
<evidence type="ECO:0000259" key="1">
    <source>
        <dbReference type="PROSITE" id="PS51186"/>
    </source>
</evidence>
<keyword evidence="3" id="KW-1185">Reference proteome</keyword>
<name>A0A944CRF5_9BACI</name>
<evidence type="ECO:0000313" key="2">
    <source>
        <dbReference type="EMBL" id="MBS8266448.1"/>
    </source>
</evidence>
<feature type="domain" description="N-acetyltransferase" evidence="1">
    <location>
        <begin position="196"/>
        <end position="344"/>
    </location>
</feature>
<dbReference type="AlphaFoldDB" id="A0A944CRF5"/>
<dbReference type="Proteomes" id="UP000761411">
    <property type="component" value="Unassembled WGS sequence"/>
</dbReference>
<dbReference type="Pfam" id="PF00583">
    <property type="entry name" value="Acetyltransf_1"/>
    <property type="match status" value="2"/>
</dbReference>
<dbReference type="InterPro" id="IPR000182">
    <property type="entry name" value="GNAT_dom"/>
</dbReference>
<dbReference type="InterPro" id="IPR016181">
    <property type="entry name" value="Acyl_CoA_acyltransferase"/>
</dbReference>
<proteinExistence type="predicted"/>
<dbReference type="GO" id="GO:0016747">
    <property type="term" value="F:acyltransferase activity, transferring groups other than amino-acyl groups"/>
    <property type="evidence" value="ECO:0007669"/>
    <property type="project" value="InterPro"/>
</dbReference>
<accession>A0A944CRF5</accession>
<feature type="domain" description="N-acetyltransferase" evidence="1">
    <location>
        <begin position="19"/>
        <end position="183"/>
    </location>
</feature>
<dbReference type="PROSITE" id="PS51186">
    <property type="entry name" value="GNAT"/>
    <property type="match status" value="2"/>
</dbReference>
<comment type="caution">
    <text evidence="2">The sequence shown here is derived from an EMBL/GenBank/DDBJ whole genome shotgun (WGS) entry which is preliminary data.</text>
</comment>
<reference evidence="2 3" key="1">
    <citation type="journal article" date="2021" name="Microorganisms">
        <title>Bacterial Dimethylsulfoniopropionate Biosynthesis in the East China Sea.</title>
        <authorList>
            <person name="Liu J."/>
            <person name="Zhang Y."/>
            <person name="Liu J."/>
            <person name="Zhong H."/>
            <person name="Williams B.T."/>
            <person name="Zheng Y."/>
            <person name="Curson A.R.J."/>
            <person name="Sun C."/>
            <person name="Sun H."/>
            <person name="Song D."/>
            <person name="Wagner Mackenzie B."/>
            <person name="Bermejo Martinez A."/>
            <person name="Todd J.D."/>
            <person name="Zhang X.H."/>
        </authorList>
    </citation>
    <scope>NUCLEOTIDE SEQUENCE [LARGE SCALE GENOMIC DNA]</scope>
    <source>
        <strain evidence="2 3">ESS08</strain>
    </source>
</reference>
<gene>
    <name evidence="2" type="ORF">DYI25_18670</name>
</gene>
<organism evidence="2 3">
    <name type="scientific">Mesobacillus boroniphilus</name>
    <dbReference type="NCBI Taxonomy" id="308892"/>
    <lineage>
        <taxon>Bacteria</taxon>
        <taxon>Bacillati</taxon>
        <taxon>Bacillota</taxon>
        <taxon>Bacilli</taxon>
        <taxon>Bacillales</taxon>
        <taxon>Bacillaceae</taxon>
        <taxon>Mesobacillus</taxon>
    </lineage>
</organism>
<dbReference type="PANTHER" id="PTHR43072">
    <property type="entry name" value="N-ACETYLTRANSFERASE"/>
    <property type="match status" value="1"/>
</dbReference>
<dbReference type="EMBL" id="QTKX01000003">
    <property type="protein sequence ID" value="MBS8266448.1"/>
    <property type="molecule type" value="Genomic_DNA"/>
</dbReference>
<dbReference type="SUPFAM" id="SSF55729">
    <property type="entry name" value="Acyl-CoA N-acyltransferases (Nat)"/>
    <property type="match status" value="2"/>
</dbReference>
<dbReference type="Gene3D" id="3.40.630.30">
    <property type="match status" value="1"/>
</dbReference>
<sequence length="344" mass="38789">MHIEWEAPIHMSLSKSSELKLRDIIIPEDYEQLADLLNMIEPGSASAQSLEEEDRQMPSTSNLKINEDGLLVGFGRTRVIAKNVKGQIIGYGASFRAPWVDPGNVGSVFCVHPDFRGKGIGERILAHLENWANEQQASVLSSIVMDWIDDSLPFVQKRGFSVDAHVFDLELDVNQFNYAKYANIVERVAKSGIQFTTLADLTGEDSESKLYELCVETSKDNPGQYSSLPPFEQWRKEFLPEDNSRKQWVFLAVDGERFVGLTQLFSTEDDAVFYTNYTGVQKDYRGRGIAKALKLLSIDTAIKSGAHTMTTDSEEQNAPMQHINRSFGYIPGKGHYRILKQLRK</sequence>
<dbReference type="CDD" id="cd04301">
    <property type="entry name" value="NAT_SF"/>
    <property type="match status" value="2"/>
</dbReference>
<protein>
    <submittedName>
        <fullName evidence="2">GNAT family N-acetyltransferase</fullName>
    </submittedName>
</protein>